<dbReference type="Gene3D" id="3.40.720.10">
    <property type="entry name" value="Alkaline Phosphatase, subunit A"/>
    <property type="match status" value="1"/>
</dbReference>
<evidence type="ECO:0008006" key="4">
    <source>
        <dbReference type="Google" id="ProtNLM"/>
    </source>
</evidence>
<keyword evidence="1" id="KW-1133">Transmembrane helix</keyword>
<feature type="transmembrane region" description="Helical" evidence="1">
    <location>
        <begin position="7"/>
        <end position="24"/>
    </location>
</feature>
<keyword evidence="1" id="KW-0472">Membrane</keyword>
<evidence type="ECO:0000313" key="2">
    <source>
        <dbReference type="EMBL" id="WCO00841.1"/>
    </source>
</evidence>
<protein>
    <recommendedName>
        <fullName evidence="4">Sulfatase N-terminal domain-containing protein</fullName>
    </recommendedName>
</protein>
<evidence type="ECO:0000313" key="3">
    <source>
        <dbReference type="Proteomes" id="UP001202717"/>
    </source>
</evidence>
<feature type="transmembrane region" description="Helical" evidence="1">
    <location>
        <begin position="36"/>
        <end position="59"/>
    </location>
</feature>
<proteinExistence type="predicted"/>
<evidence type="ECO:0000256" key="1">
    <source>
        <dbReference type="SAM" id="Phobius"/>
    </source>
</evidence>
<accession>A0ABY7RX86</accession>
<name>A0ABY7RX86_9FLAO</name>
<dbReference type="InterPro" id="IPR017850">
    <property type="entry name" value="Alkaline_phosphatase_core_sf"/>
</dbReference>
<sequence length="485" mass="56121">MNSKKEYPIVTLIAAGLYPLLYYYDQNYALINSKTQLLFFVCVYIILPITSYYVFSFLFANIKFLKSSKSYLLPVLNLACFFTLIVITSYGFDTIKMIIALVLGFILGLFLVKHLKKVVVFQLVLIGLVFPKLIPDVYRDVMYSKEWMQQPDAIEDVVFKKRPNVYIIQPDGYTNFSELTNDIYRFDNSKFQNFLTQKGFTFYDDFRSNYSSTLSSNSSMFGMKHHFYGNRTLGINPSHNSRNEIVGGNPALDIFKRNNYKSFLMLQIPYILANRPKIDFDYCNLSFDEMSYISRGFQINKPLIEDTKRAVLEHKKSSNFFFIESMLPSHIINNDGYSNNSIELEREHYLERLTSANVWLTQLINFITKQDKNALIIIAADHGGYVGLKSMKENQVKQTDKAIVNSMFSSALAIKWPENEVPDYTNELKSSVNLFRVLFSYLGENESFLNHLQDDSSYLIIREGAPLGVYQSLDEKGELIFNKLD</sequence>
<feature type="transmembrane region" description="Helical" evidence="1">
    <location>
        <begin position="94"/>
        <end position="112"/>
    </location>
</feature>
<dbReference type="EMBL" id="CP116221">
    <property type="protein sequence ID" value="WCO00841.1"/>
    <property type="molecule type" value="Genomic_DNA"/>
</dbReference>
<keyword evidence="1" id="KW-0812">Transmembrane</keyword>
<organism evidence="2 3">
    <name type="scientific">Psychroserpens ponticola</name>
    <dbReference type="NCBI Taxonomy" id="2932268"/>
    <lineage>
        <taxon>Bacteria</taxon>
        <taxon>Pseudomonadati</taxon>
        <taxon>Bacteroidota</taxon>
        <taxon>Flavobacteriia</taxon>
        <taxon>Flavobacteriales</taxon>
        <taxon>Flavobacteriaceae</taxon>
        <taxon>Psychroserpens</taxon>
    </lineage>
</organism>
<feature type="transmembrane region" description="Helical" evidence="1">
    <location>
        <begin position="71"/>
        <end position="88"/>
    </location>
</feature>
<dbReference type="Proteomes" id="UP001202717">
    <property type="component" value="Chromosome"/>
</dbReference>
<reference evidence="2 3" key="1">
    <citation type="submission" date="2023-01" db="EMBL/GenBank/DDBJ databases">
        <title>Psychroserpens ponticola sp. nov., isolated from seawater.</title>
        <authorList>
            <person name="Kristyanto S."/>
            <person name="Jung J."/>
            <person name="Kim J.M."/>
            <person name="Jeon C.O."/>
        </authorList>
    </citation>
    <scope>NUCLEOTIDE SEQUENCE [LARGE SCALE GENOMIC DNA]</scope>
    <source>
        <strain evidence="2 3">MSW6</strain>
    </source>
</reference>
<dbReference type="SUPFAM" id="SSF53649">
    <property type="entry name" value="Alkaline phosphatase-like"/>
    <property type="match status" value="1"/>
</dbReference>
<dbReference type="RefSeq" id="WP_249995834.1">
    <property type="nucleotide sequence ID" value="NZ_CP116221.1"/>
</dbReference>
<gene>
    <name evidence="2" type="ORF">MUN68_012280</name>
</gene>
<feature type="transmembrane region" description="Helical" evidence="1">
    <location>
        <begin position="119"/>
        <end position="138"/>
    </location>
</feature>
<keyword evidence="3" id="KW-1185">Reference proteome</keyword>